<dbReference type="InterPro" id="IPR012349">
    <property type="entry name" value="Split_barrel_FMN-bd"/>
</dbReference>
<evidence type="ECO:0000256" key="1">
    <source>
        <dbReference type="ARBA" id="ARBA00001917"/>
    </source>
</evidence>
<evidence type="ECO:0000313" key="7">
    <source>
        <dbReference type="Proteomes" id="UP000298327"/>
    </source>
</evidence>
<evidence type="ECO:0000256" key="3">
    <source>
        <dbReference type="ARBA" id="ARBA00038054"/>
    </source>
</evidence>
<dbReference type="SMART" id="SM00903">
    <property type="entry name" value="Flavin_Reduct"/>
    <property type="match status" value="1"/>
</dbReference>
<feature type="compositionally biased region" description="Low complexity" evidence="4">
    <location>
        <begin position="17"/>
        <end position="27"/>
    </location>
</feature>
<evidence type="ECO:0000256" key="4">
    <source>
        <dbReference type="SAM" id="MobiDB-lite"/>
    </source>
</evidence>
<dbReference type="InterPro" id="IPR052174">
    <property type="entry name" value="Flavoredoxin"/>
</dbReference>
<accession>A0A4Y9ZD57</accession>
<proteinExistence type="inferred from homology"/>
<comment type="similarity">
    <text evidence="3">Belongs to the flavoredoxin family.</text>
</comment>
<feature type="domain" description="Flavin reductase like" evidence="5">
    <location>
        <begin position="45"/>
        <end position="199"/>
    </location>
</feature>
<sequence length="221" mass="24809">MPPRKRAKTTQKEAEDAASSSPSASDSEAIDRTPLSPYDITKTHRFIEPGPVVLVSTRGKAKNARPNLMTVGFHMCVQHEEPPLLGVCIGPWDYSFKALKETRECVIAVPGVDLAEKVVDIGNCEGDKVDKWAKFGFTPVEGEEVRAPLVKEALANFECRVKDKTMVSKYGLWILEVVCAWVNEEREEKKTFHHKGDGTFVLDGEGLDLQERMTKWKEYQD</sequence>
<dbReference type="SUPFAM" id="SSF50475">
    <property type="entry name" value="FMN-binding split barrel"/>
    <property type="match status" value="1"/>
</dbReference>
<dbReference type="Gene3D" id="2.30.110.10">
    <property type="entry name" value="Electron Transport, Fmn-binding Protein, Chain A"/>
    <property type="match status" value="1"/>
</dbReference>
<dbReference type="Proteomes" id="UP000298327">
    <property type="component" value="Unassembled WGS sequence"/>
</dbReference>
<evidence type="ECO:0000259" key="5">
    <source>
        <dbReference type="SMART" id="SM00903"/>
    </source>
</evidence>
<dbReference type="InterPro" id="IPR002563">
    <property type="entry name" value="Flavin_Rdtase-like_dom"/>
</dbReference>
<protein>
    <recommendedName>
        <fullName evidence="5">Flavin reductase like domain-containing protein</fullName>
    </recommendedName>
</protein>
<comment type="caution">
    <text evidence="6">The sequence shown here is derived from an EMBL/GenBank/DDBJ whole genome shotgun (WGS) entry which is preliminary data.</text>
</comment>
<dbReference type="GO" id="GO:0010181">
    <property type="term" value="F:FMN binding"/>
    <property type="evidence" value="ECO:0007669"/>
    <property type="project" value="InterPro"/>
</dbReference>
<feature type="region of interest" description="Disordered" evidence="4">
    <location>
        <begin position="1"/>
        <end position="34"/>
    </location>
</feature>
<evidence type="ECO:0000313" key="6">
    <source>
        <dbReference type="EMBL" id="TFY71698.1"/>
    </source>
</evidence>
<reference evidence="6 7" key="1">
    <citation type="submission" date="2019-02" db="EMBL/GenBank/DDBJ databases">
        <title>Genome sequencing of the rare red list fungi Dentipellis fragilis.</title>
        <authorList>
            <person name="Buettner E."/>
            <person name="Kellner H."/>
        </authorList>
    </citation>
    <scope>NUCLEOTIDE SEQUENCE [LARGE SCALE GENOMIC DNA]</scope>
    <source>
        <strain evidence="6 7">DSM 105465</strain>
    </source>
</reference>
<name>A0A4Y9ZD57_9AGAM</name>
<dbReference type="Pfam" id="PF01613">
    <property type="entry name" value="Flavin_Reduct"/>
    <property type="match status" value="1"/>
</dbReference>
<dbReference type="PANTHER" id="PTHR43567">
    <property type="entry name" value="FLAVOREDOXIN-RELATED-RELATED"/>
    <property type="match status" value="1"/>
</dbReference>
<comment type="cofactor">
    <cofactor evidence="1">
        <name>FMN</name>
        <dbReference type="ChEBI" id="CHEBI:58210"/>
    </cofactor>
</comment>
<keyword evidence="2" id="KW-0285">Flavoprotein</keyword>
<evidence type="ECO:0000256" key="2">
    <source>
        <dbReference type="ARBA" id="ARBA00022630"/>
    </source>
</evidence>
<dbReference type="EMBL" id="SEOQ01000040">
    <property type="protein sequence ID" value="TFY71698.1"/>
    <property type="molecule type" value="Genomic_DNA"/>
</dbReference>
<organism evidence="6 7">
    <name type="scientific">Dentipellis fragilis</name>
    <dbReference type="NCBI Taxonomy" id="205917"/>
    <lineage>
        <taxon>Eukaryota</taxon>
        <taxon>Fungi</taxon>
        <taxon>Dikarya</taxon>
        <taxon>Basidiomycota</taxon>
        <taxon>Agaricomycotina</taxon>
        <taxon>Agaricomycetes</taxon>
        <taxon>Russulales</taxon>
        <taxon>Hericiaceae</taxon>
        <taxon>Dentipellis</taxon>
    </lineage>
</organism>
<dbReference type="OrthoDB" id="2145000at2759"/>
<keyword evidence="7" id="KW-1185">Reference proteome</keyword>
<dbReference type="AlphaFoldDB" id="A0A4Y9ZD57"/>
<dbReference type="PANTHER" id="PTHR43567:SF1">
    <property type="entry name" value="FLAVOREDOXIN"/>
    <property type="match status" value="1"/>
</dbReference>
<gene>
    <name evidence="6" type="ORF">EVG20_g1300</name>
</gene>